<dbReference type="Proteomes" id="UP000031575">
    <property type="component" value="Unassembled WGS sequence"/>
</dbReference>
<dbReference type="EMBL" id="AWTV01000006">
    <property type="protein sequence ID" value="KIH92535.1"/>
    <property type="molecule type" value="Genomic_DNA"/>
</dbReference>
<keyword evidence="10" id="KW-1185">Reference proteome</keyword>
<comment type="subcellular location">
    <subcellularLocation>
        <location evidence="1">Membrane</location>
        <topology evidence="1">Multi-pass membrane protein</topology>
    </subcellularLocation>
</comment>
<dbReference type="SUPFAM" id="SSF103473">
    <property type="entry name" value="MFS general substrate transporter"/>
    <property type="match status" value="1"/>
</dbReference>
<evidence type="ECO:0000313" key="9">
    <source>
        <dbReference type="EMBL" id="KIH92535.1"/>
    </source>
</evidence>
<feature type="transmembrane region" description="Helical" evidence="7">
    <location>
        <begin position="131"/>
        <end position="150"/>
    </location>
</feature>
<feature type="transmembrane region" description="Helical" evidence="7">
    <location>
        <begin position="357"/>
        <end position="377"/>
    </location>
</feature>
<dbReference type="PANTHER" id="PTHR23501">
    <property type="entry name" value="MAJOR FACILITATOR SUPERFAMILY"/>
    <property type="match status" value="1"/>
</dbReference>
<dbReference type="Gene3D" id="1.20.1250.20">
    <property type="entry name" value="MFS general substrate transporter like domains"/>
    <property type="match status" value="1"/>
</dbReference>
<evidence type="ECO:0000256" key="2">
    <source>
        <dbReference type="ARBA" id="ARBA00007520"/>
    </source>
</evidence>
<dbReference type="InterPro" id="IPR011701">
    <property type="entry name" value="MFS"/>
</dbReference>
<dbReference type="GeneID" id="63675701"/>
<dbReference type="HOGENOM" id="CLU_000960_22_0_1"/>
<feature type="transmembrane region" description="Helical" evidence="7">
    <location>
        <begin position="491"/>
        <end position="514"/>
    </location>
</feature>
<protein>
    <submittedName>
        <fullName evidence="9">MFS drug transporter</fullName>
    </submittedName>
</protein>
<feature type="compositionally biased region" description="Low complexity" evidence="6">
    <location>
        <begin position="69"/>
        <end position="85"/>
    </location>
</feature>
<evidence type="ECO:0000313" key="10">
    <source>
        <dbReference type="Proteomes" id="UP000031575"/>
    </source>
</evidence>
<dbReference type="Pfam" id="PF07690">
    <property type="entry name" value="MFS_1"/>
    <property type="match status" value="1"/>
</dbReference>
<accession>A0A0C2J0L7</accession>
<reference evidence="9 10" key="1">
    <citation type="journal article" date="2014" name="BMC Genomics">
        <title>Comparative genomics of the major fungal agents of human and animal Sporotrichosis: Sporothrix schenckii and Sporothrix brasiliensis.</title>
        <authorList>
            <person name="Teixeira M.M."/>
            <person name="de Almeida L.G."/>
            <person name="Kubitschek-Barreira P."/>
            <person name="Alves F.L."/>
            <person name="Kioshima E.S."/>
            <person name="Abadio A.K."/>
            <person name="Fernandes L."/>
            <person name="Derengowski L.S."/>
            <person name="Ferreira K.S."/>
            <person name="Souza R.C."/>
            <person name="Ruiz J.C."/>
            <person name="de Andrade N.C."/>
            <person name="Paes H.C."/>
            <person name="Nicola A.M."/>
            <person name="Albuquerque P."/>
            <person name="Gerber A.L."/>
            <person name="Martins V.P."/>
            <person name="Peconick L.D."/>
            <person name="Neto A.V."/>
            <person name="Chaucanez C.B."/>
            <person name="Silva P.A."/>
            <person name="Cunha O.L."/>
            <person name="de Oliveira F.F."/>
            <person name="dos Santos T.C."/>
            <person name="Barros A.L."/>
            <person name="Soares M.A."/>
            <person name="de Oliveira L.M."/>
            <person name="Marini M.M."/>
            <person name="Villalobos-Duno H."/>
            <person name="Cunha M.M."/>
            <person name="de Hoog S."/>
            <person name="da Silveira J.F."/>
            <person name="Henrissat B."/>
            <person name="Nino-Vega G.A."/>
            <person name="Cisalpino P.S."/>
            <person name="Mora-Montes H.M."/>
            <person name="Almeida S.R."/>
            <person name="Stajich J.E."/>
            <person name="Lopes-Bezerra L.M."/>
            <person name="Vasconcelos A.T."/>
            <person name="Felipe M.S."/>
        </authorList>
    </citation>
    <scope>NUCLEOTIDE SEQUENCE [LARGE SCALE GENOMIC DNA]</scope>
    <source>
        <strain evidence="9 10">5110</strain>
    </source>
</reference>
<dbReference type="GO" id="GO:0005886">
    <property type="term" value="C:plasma membrane"/>
    <property type="evidence" value="ECO:0007669"/>
    <property type="project" value="TreeGrafter"/>
</dbReference>
<feature type="transmembrane region" description="Helical" evidence="7">
    <location>
        <begin position="162"/>
        <end position="181"/>
    </location>
</feature>
<feature type="compositionally biased region" description="Low complexity" evidence="6">
    <location>
        <begin position="21"/>
        <end position="33"/>
    </location>
</feature>
<keyword evidence="3 7" id="KW-0812">Transmembrane</keyword>
<dbReference type="Gene3D" id="1.20.1720.10">
    <property type="entry name" value="Multidrug resistance protein D"/>
    <property type="match status" value="1"/>
</dbReference>
<keyword evidence="4 7" id="KW-1133">Transmembrane helix</keyword>
<name>A0A0C2J0L7_9PEZI</name>
<organism evidence="9 10">
    <name type="scientific">Sporothrix brasiliensis 5110</name>
    <dbReference type="NCBI Taxonomy" id="1398154"/>
    <lineage>
        <taxon>Eukaryota</taxon>
        <taxon>Fungi</taxon>
        <taxon>Dikarya</taxon>
        <taxon>Ascomycota</taxon>
        <taxon>Pezizomycotina</taxon>
        <taxon>Sordariomycetes</taxon>
        <taxon>Sordariomycetidae</taxon>
        <taxon>Ophiostomatales</taxon>
        <taxon>Ophiostomataceae</taxon>
        <taxon>Sporothrix</taxon>
    </lineage>
</organism>
<evidence type="ECO:0000256" key="6">
    <source>
        <dbReference type="SAM" id="MobiDB-lite"/>
    </source>
</evidence>
<feature type="region of interest" description="Disordered" evidence="6">
    <location>
        <begin position="1"/>
        <end position="85"/>
    </location>
</feature>
<dbReference type="RefSeq" id="XP_040620545.1">
    <property type="nucleotide sequence ID" value="XM_040760780.1"/>
</dbReference>
<comment type="similarity">
    <text evidence="2">Belongs to the major facilitator superfamily. TCR/Tet family.</text>
</comment>
<sequence length="639" mass="66765">MAETTTPAPGQDAQPRDIETDAATIAAAPTIGAHTDDDEKSTPRAGSATETDAPVAPAHGNSDDTLAGPGASTEEAPASAPPAGQADKRAKAQIVLLMSALCMSVFLAALDMTIITTALPTIAEAFGSSAGFVWVGSAFMLGSAASTAGWGKFSDIWGRKPVLLTANLIFILGCALCGAANSLTMLIAGRAVQGIGAGGLLTLVNIIIGDLFSARERGKYYGVIGMVWATASALGPVVGGALTSNVSWRWCFYINLPISGTALFIIFFTLKLPTPHTPLLTGLKTIDWLGTLTITGGTLMLLMGLQFGGTSYPWNSAIVICLIVFGVVTIGLFVAIEHWVAKYPVVPTHMYKSRSNLACLLVCLFHGLTFTQATYFMPTYFQAVLGATPLLSGVYLLAMSFGVSVCAASSGIYLKKTGRYMDLIFAGFLFSILGAGLLIDLPTSQHAPTFSSSWARIIMYQGIIGVGTGLMFQPPLVALQSNVPPQNNASATASFALVRSMSSAIAVVIGSTVFANKMTSQYDTILAAVGGNTAIADELTGANAQANLFLVDALPAAAQTAVRLALYKAIQAIWFELVAFAGAGLLASFLIRKKALRVSHETVKTGIEGEEERRRIALAKKAEQKQKAAKKTVGEGEGV</sequence>
<feature type="transmembrane region" description="Helical" evidence="7">
    <location>
        <begin position="314"/>
        <end position="336"/>
    </location>
</feature>
<dbReference type="InterPro" id="IPR036259">
    <property type="entry name" value="MFS_trans_sf"/>
</dbReference>
<dbReference type="PANTHER" id="PTHR23501:SF102">
    <property type="entry name" value="DRUG TRANSPORTER, PUTATIVE (AFU_ORTHOLOGUE AFUA_3G08530)-RELATED"/>
    <property type="match status" value="1"/>
</dbReference>
<feature type="transmembrane region" description="Helical" evidence="7">
    <location>
        <begin position="383"/>
        <end position="408"/>
    </location>
</feature>
<feature type="domain" description="Major facilitator superfamily (MFS) profile" evidence="8">
    <location>
        <begin position="97"/>
        <end position="571"/>
    </location>
</feature>
<proteinExistence type="inferred from homology"/>
<dbReference type="PROSITE" id="PS50850">
    <property type="entry name" value="MFS"/>
    <property type="match status" value="1"/>
</dbReference>
<dbReference type="InterPro" id="IPR020846">
    <property type="entry name" value="MFS_dom"/>
</dbReference>
<dbReference type="FunFam" id="1.20.1720.10:FF:000014">
    <property type="entry name" value="MFS drug transporter, putative"/>
    <property type="match status" value="1"/>
</dbReference>
<evidence type="ECO:0000256" key="3">
    <source>
        <dbReference type="ARBA" id="ARBA00022692"/>
    </source>
</evidence>
<gene>
    <name evidence="9" type="ORF">SPBR_02477</name>
</gene>
<evidence type="ECO:0000259" key="8">
    <source>
        <dbReference type="PROSITE" id="PS50850"/>
    </source>
</evidence>
<feature type="transmembrane region" description="Helical" evidence="7">
    <location>
        <begin position="220"/>
        <end position="241"/>
    </location>
</feature>
<feature type="transmembrane region" description="Helical" evidence="7">
    <location>
        <begin position="420"/>
        <end position="439"/>
    </location>
</feature>
<dbReference type="OrthoDB" id="10021397at2759"/>
<keyword evidence="5 7" id="KW-0472">Membrane</keyword>
<evidence type="ECO:0000256" key="5">
    <source>
        <dbReference type="ARBA" id="ARBA00023136"/>
    </source>
</evidence>
<dbReference type="GO" id="GO:0022857">
    <property type="term" value="F:transmembrane transporter activity"/>
    <property type="evidence" value="ECO:0007669"/>
    <property type="project" value="InterPro"/>
</dbReference>
<evidence type="ECO:0000256" key="7">
    <source>
        <dbReference type="SAM" id="Phobius"/>
    </source>
</evidence>
<feature type="transmembrane region" description="Helical" evidence="7">
    <location>
        <begin position="187"/>
        <end position="208"/>
    </location>
</feature>
<dbReference type="CDD" id="cd17502">
    <property type="entry name" value="MFS_Azr1_MDR_like"/>
    <property type="match status" value="1"/>
</dbReference>
<dbReference type="AlphaFoldDB" id="A0A0C2J0L7"/>
<feature type="transmembrane region" description="Helical" evidence="7">
    <location>
        <begin position="247"/>
        <end position="268"/>
    </location>
</feature>
<feature type="transmembrane region" description="Helical" evidence="7">
    <location>
        <begin position="288"/>
        <end position="308"/>
    </location>
</feature>
<feature type="transmembrane region" description="Helical" evidence="7">
    <location>
        <begin position="94"/>
        <end position="119"/>
    </location>
</feature>
<evidence type="ECO:0000256" key="1">
    <source>
        <dbReference type="ARBA" id="ARBA00004141"/>
    </source>
</evidence>
<evidence type="ECO:0000256" key="4">
    <source>
        <dbReference type="ARBA" id="ARBA00022989"/>
    </source>
</evidence>
<dbReference type="PRINTS" id="PR01036">
    <property type="entry name" value="TCRTETB"/>
</dbReference>
<comment type="caution">
    <text evidence="9">The sequence shown here is derived from an EMBL/GenBank/DDBJ whole genome shotgun (WGS) entry which is preliminary data.</text>
</comment>
<feature type="transmembrane region" description="Helical" evidence="7">
    <location>
        <begin position="572"/>
        <end position="591"/>
    </location>
</feature>
<dbReference type="VEuPathDB" id="FungiDB:SPBR_02477"/>
<feature type="transmembrane region" description="Helical" evidence="7">
    <location>
        <begin position="459"/>
        <end position="479"/>
    </location>
</feature>